<dbReference type="Proteomes" id="UP000824469">
    <property type="component" value="Unassembled WGS sequence"/>
</dbReference>
<feature type="compositionally biased region" description="Acidic residues" evidence="1">
    <location>
        <begin position="1"/>
        <end position="23"/>
    </location>
</feature>
<dbReference type="AlphaFoldDB" id="A0AA38GER8"/>
<protein>
    <submittedName>
        <fullName evidence="2">Uncharacterized protein</fullName>
    </submittedName>
</protein>
<feature type="compositionally biased region" description="Acidic residues" evidence="1">
    <location>
        <begin position="36"/>
        <end position="51"/>
    </location>
</feature>
<name>A0AA38GER8_TAXCH</name>
<evidence type="ECO:0000313" key="2">
    <source>
        <dbReference type="EMBL" id="KAH9320552.1"/>
    </source>
</evidence>
<gene>
    <name evidence="2" type="ORF">KI387_015191</name>
</gene>
<dbReference type="EMBL" id="JAHRHJ020000003">
    <property type="protein sequence ID" value="KAH9320552.1"/>
    <property type="molecule type" value="Genomic_DNA"/>
</dbReference>
<accession>A0AA38GER8</accession>
<sequence length="51" mass="5863">PDDEEEDGLYDKQEEEVDEELEEPGGSRVHFLTTDGVDDEDEYDDIVAEMN</sequence>
<proteinExistence type="predicted"/>
<reference evidence="2 3" key="1">
    <citation type="journal article" date="2021" name="Nat. Plants">
        <title>The Taxus genome provides insights into paclitaxel biosynthesis.</title>
        <authorList>
            <person name="Xiong X."/>
            <person name="Gou J."/>
            <person name="Liao Q."/>
            <person name="Li Y."/>
            <person name="Zhou Q."/>
            <person name="Bi G."/>
            <person name="Li C."/>
            <person name="Du R."/>
            <person name="Wang X."/>
            <person name="Sun T."/>
            <person name="Guo L."/>
            <person name="Liang H."/>
            <person name="Lu P."/>
            <person name="Wu Y."/>
            <person name="Zhang Z."/>
            <person name="Ro D.K."/>
            <person name="Shang Y."/>
            <person name="Huang S."/>
            <person name="Yan J."/>
        </authorList>
    </citation>
    <scope>NUCLEOTIDE SEQUENCE [LARGE SCALE GENOMIC DNA]</scope>
    <source>
        <strain evidence="2">Ta-2019</strain>
    </source>
</reference>
<feature type="region of interest" description="Disordered" evidence="1">
    <location>
        <begin position="1"/>
        <end position="51"/>
    </location>
</feature>
<feature type="non-terminal residue" evidence="2">
    <location>
        <position position="1"/>
    </location>
</feature>
<evidence type="ECO:0000313" key="3">
    <source>
        <dbReference type="Proteomes" id="UP000824469"/>
    </source>
</evidence>
<feature type="non-terminal residue" evidence="2">
    <location>
        <position position="51"/>
    </location>
</feature>
<evidence type="ECO:0000256" key="1">
    <source>
        <dbReference type="SAM" id="MobiDB-lite"/>
    </source>
</evidence>
<keyword evidence="3" id="KW-1185">Reference proteome</keyword>
<organism evidence="2 3">
    <name type="scientific">Taxus chinensis</name>
    <name type="common">Chinese yew</name>
    <name type="synonym">Taxus wallichiana var. chinensis</name>
    <dbReference type="NCBI Taxonomy" id="29808"/>
    <lineage>
        <taxon>Eukaryota</taxon>
        <taxon>Viridiplantae</taxon>
        <taxon>Streptophyta</taxon>
        <taxon>Embryophyta</taxon>
        <taxon>Tracheophyta</taxon>
        <taxon>Spermatophyta</taxon>
        <taxon>Pinopsida</taxon>
        <taxon>Pinidae</taxon>
        <taxon>Conifers II</taxon>
        <taxon>Cupressales</taxon>
        <taxon>Taxaceae</taxon>
        <taxon>Taxus</taxon>
    </lineage>
</organism>
<comment type="caution">
    <text evidence="2">The sequence shown here is derived from an EMBL/GenBank/DDBJ whole genome shotgun (WGS) entry which is preliminary data.</text>
</comment>